<evidence type="ECO:0000256" key="3">
    <source>
        <dbReference type="ARBA" id="ARBA00011073"/>
    </source>
</evidence>
<comment type="similarity">
    <text evidence="3 10">Belongs to the peptidase S8 family.</text>
</comment>
<dbReference type="AlphaFoldDB" id="A0A1G6KHU5"/>
<evidence type="ECO:0000256" key="11">
    <source>
        <dbReference type="SAM" id="MobiDB-lite"/>
    </source>
</evidence>
<reference evidence="16" key="1">
    <citation type="submission" date="2016-10" db="EMBL/GenBank/DDBJ databases">
        <authorList>
            <person name="Varghese N."/>
            <person name="Submissions S."/>
        </authorList>
    </citation>
    <scope>NUCLEOTIDE SEQUENCE [LARGE SCALE GENOMIC DNA]</scope>
    <source>
        <strain evidence="16">DSM 21620</strain>
    </source>
</reference>
<dbReference type="InterPro" id="IPR022398">
    <property type="entry name" value="Peptidase_S8_His-AS"/>
</dbReference>
<dbReference type="GO" id="GO:0005576">
    <property type="term" value="C:extracellular region"/>
    <property type="evidence" value="ECO:0007669"/>
    <property type="project" value="UniProtKB-SubCell"/>
</dbReference>
<dbReference type="InterPro" id="IPR050131">
    <property type="entry name" value="Peptidase_S8_subtilisin-like"/>
</dbReference>
<evidence type="ECO:0000259" key="13">
    <source>
        <dbReference type="Pfam" id="PF00082"/>
    </source>
</evidence>
<dbReference type="RefSeq" id="WP_093725877.1">
    <property type="nucleotide sequence ID" value="NZ_FMZB01000002.1"/>
</dbReference>
<dbReference type="Pfam" id="PF00082">
    <property type="entry name" value="Peptidase_S8"/>
    <property type="match status" value="1"/>
</dbReference>
<keyword evidence="9" id="KW-0106">Calcium</keyword>
<dbReference type="OrthoDB" id="9798386at2"/>
<keyword evidence="12" id="KW-0472">Membrane</keyword>
<dbReference type="Proteomes" id="UP000198666">
    <property type="component" value="Unassembled WGS sequence"/>
</dbReference>
<evidence type="ECO:0000256" key="4">
    <source>
        <dbReference type="ARBA" id="ARBA00022525"/>
    </source>
</evidence>
<feature type="region of interest" description="Disordered" evidence="11">
    <location>
        <begin position="639"/>
        <end position="704"/>
    </location>
</feature>
<feature type="domain" description="Peptidase S8/S53" evidence="13">
    <location>
        <begin position="128"/>
        <end position="369"/>
    </location>
</feature>
<dbReference type="NCBIfam" id="TIGR04383">
    <property type="entry name" value="acidic_w_LPXTA"/>
    <property type="match status" value="1"/>
</dbReference>
<comment type="subcellular location">
    <subcellularLocation>
        <location evidence="2">Secreted</location>
    </subcellularLocation>
</comment>
<keyword evidence="5 10" id="KW-0645">Protease</keyword>
<name>A0A1G6KHU5_9BACI</name>
<feature type="active site" description="Charge relay system" evidence="10">
    <location>
        <position position="137"/>
    </location>
</feature>
<comment type="cofactor">
    <cofactor evidence="1">
        <name>Ca(2+)</name>
        <dbReference type="ChEBI" id="CHEBI:29108"/>
    </cofactor>
</comment>
<dbReference type="InterPro" id="IPR030832">
    <property type="entry name" value="Acidic_LPXTA"/>
</dbReference>
<dbReference type="InterPro" id="IPR018247">
    <property type="entry name" value="EF_Hand_1_Ca_BS"/>
</dbReference>
<feature type="active site" description="Charge relay system" evidence="10">
    <location>
        <position position="167"/>
    </location>
</feature>
<keyword evidence="8 10" id="KW-0720">Serine protease</keyword>
<dbReference type="InterPro" id="IPR034202">
    <property type="entry name" value="Subtilisin_Carlsberg-like"/>
</dbReference>
<dbReference type="GO" id="GO:0006508">
    <property type="term" value="P:proteolysis"/>
    <property type="evidence" value="ECO:0007669"/>
    <property type="project" value="UniProtKB-KW"/>
</dbReference>
<keyword evidence="12" id="KW-1133">Transmembrane helix</keyword>
<feature type="transmembrane region" description="Helical" evidence="12">
    <location>
        <begin position="706"/>
        <end position="725"/>
    </location>
</feature>
<evidence type="ECO:0000256" key="8">
    <source>
        <dbReference type="ARBA" id="ARBA00022825"/>
    </source>
</evidence>
<evidence type="ECO:0000256" key="6">
    <source>
        <dbReference type="ARBA" id="ARBA00022723"/>
    </source>
</evidence>
<dbReference type="InterPro" id="IPR000209">
    <property type="entry name" value="Peptidase_S8/S53_dom"/>
</dbReference>
<dbReference type="SUPFAM" id="SSF52743">
    <property type="entry name" value="Subtilisin-like"/>
    <property type="match status" value="1"/>
</dbReference>
<feature type="compositionally biased region" description="Polar residues" evidence="11">
    <location>
        <begin position="672"/>
        <end position="681"/>
    </location>
</feature>
<dbReference type="PANTHER" id="PTHR43806">
    <property type="entry name" value="PEPTIDASE S8"/>
    <property type="match status" value="1"/>
</dbReference>
<evidence type="ECO:0000256" key="12">
    <source>
        <dbReference type="SAM" id="Phobius"/>
    </source>
</evidence>
<dbReference type="EMBL" id="FMZB01000002">
    <property type="protein sequence ID" value="SDC29876.1"/>
    <property type="molecule type" value="Genomic_DNA"/>
</dbReference>
<dbReference type="PROSITE" id="PS00136">
    <property type="entry name" value="SUBTILASE_ASP"/>
    <property type="match status" value="1"/>
</dbReference>
<keyword evidence="16" id="KW-1185">Reference proteome</keyword>
<dbReference type="GO" id="GO:0004252">
    <property type="term" value="F:serine-type endopeptidase activity"/>
    <property type="evidence" value="ECO:0007669"/>
    <property type="project" value="UniProtKB-UniRule"/>
</dbReference>
<keyword evidence="6" id="KW-0479">Metal-binding</keyword>
<gene>
    <name evidence="15" type="ORF">SAMN05421663_1023</name>
</gene>
<dbReference type="InterPro" id="IPR037045">
    <property type="entry name" value="S8pro/Inhibitor_I9_sf"/>
</dbReference>
<dbReference type="Gene3D" id="3.30.70.80">
    <property type="entry name" value="Peptidase S8 propeptide/proteinase inhibitor I9"/>
    <property type="match status" value="1"/>
</dbReference>
<feature type="region of interest" description="Disordered" evidence="11">
    <location>
        <begin position="378"/>
        <end position="401"/>
    </location>
</feature>
<evidence type="ECO:0000259" key="14">
    <source>
        <dbReference type="Pfam" id="PF05922"/>
    </source>
</evidence>
<dbReference type="SUPFAM" id="SSF54897">
    <property type="entry name" value="Protease propeptides/inhibitors"/>
    <property type="match status" value="1"/>
</dbReference>
<evidence type="ECO:0000256" key="9">
    <source>
        <dbReference type="ARBA" id="ARBA00022837"/>
    </source>
</evidence>
<proteinExistence type="inferred from homology"/>
<dbReference type="PROSITE" id="PS00018">
    <property type="entry name" value="EF_HAND_1"/>
    <property type="match status" value="1"/>
</dbReference>
<dbReference type="PRINTS" id="PR00723">
    <property type="entry name" value="SUBTILISIN"/>
</dbReference>
<evidence type="ECO:0000256" key="7">
    <source>
        <dbReference type="ARBA" id="ARBA00022801"/>
    </source>
</evidence>
<dbReference type="CDD" id="cd07477">
    <property type="entry name" value="Peptidases_S8_Subtilisin_subset"/>
    <property type="match status" value="1"/>
</dbReference>
<dbReference type="InterPro" id="IPR036852">
    <property type="entry name" value="Peptidase_S8/S53_dom_sf"/>
</dbReference>
<dbReference type="PROSITE" id="PS00137">
    <property type="entry name" value="SUBTILASE_HIS"/>
    <property type="match status" value="1"/>
</dbReference>
<dbReference type="PANTHER" id="PTHR43806:SF11">
    <property type="entry name" value="CEREVISIN-RELATED"/>
    <property type="match status" value="1"/>
</dbReference>
<dbReference type="InterPro" id="IPR023827">
    <property type="entry name" value="Peptidase_S8_Asp-AS"/>
</dbReference>
<organism evidence="15 16">
    <name type="scientific">Terribacillus halophilus</name>
    <dbReference type="NCBI Taxonomy" id="361279"/>
    <lineage>
        <taxon>Bacteria</taxon>
        <taxon>Bacillati</taxon>
        <taxon>Bacillota</taxon>
        <taxon>Bacilli</taxon>
        <taxon>Bacillales</taxon>
        <taxon>Bacillaceae</taxon>
        <taxon>Terribacillus</taxon>
    </lineage>
</organism>
<dbReference type="PROSITE" id="PS51892">
    <property type="entry name" value="SUBTILASE"/>
    <property type="match status" value="1"/>
</dbReference>
<evidence type="ECO:0000256" key="2">
    <source>
        <dbReference type="ARBA" id="ARBA00004613"/>
    </source>
</evidence>
<keyword evidence="4" id="KW-0964">Secreted</keyword>
<keyword evidence="12" id="KW-0812">Transmembrane</keyword>
<dbReference type="Pfam" id="PF05922">
    <property type="entry name" value="Inhibitor_I9"/>
    <property type="match status" value="1"/>
</dbReference>
<evidence type="ECO:0000313" key="16">
    <source>
        <dbReference type="Proteomes" id="UP000198666"/>
    </source>
</evidence>
<dbReference type="Gene3D" id="3.40.50.200">
    <property type="entry name" value="Peptidase S8/S53 domain"/>
    <property type="match status" value="1"/>
</dbReference>
<feature type="active site" description="Charge relay system" evidence="10">
    <location>
        <position position="321"/>
    </location>
</feature>
<dbReference type="InterPro" id="IPR015500">
    <property type="entry name" value="Peptidase_S8_subtilisin-rel"/>
</dbReference>
<accession>A0A1G6KHU5</accession>
<protein>
    <submittedName>
        <fullName evidence="15">Processed acidic surface protein</fullName>
    </submittedName>
</protein>
<evidence type="ECO:0000256" key="5">
    <source>
        <dbReference type="ARBA" id="ARBA00022670"/>
    </source>
</evidence>
<dbReference type="GO" id="GO:0046872">
    <property type="term" value="F:metal ion binding"/>
    <property type="evidence" value="ECO:0007669"/>
    <property type="project" value="UniProtKB-KW"/>
</dbReference>
<evidence type="ECO:0000256" key="1">
    <source>
        <dbReference type="ARBA" id="ARBA00001913"/>
    </source>
</evidence>
<evidence type="ECO:0000313" key="15">
    <source>
        <dbReference type="EMBL" id="SDC29876.1"/>
    </source>
</evidence>
<feature type="compositionally biased region" description="Basic and acidic residues" evidence="11">
    <location>
        <begin position="682"/>
        <end position="698"/>
    </location>
</feature>
<dbReference type="InterPro" id="IPR010259">
    <property type="entry name" value="S8pro/Inhibitor_I9"/>
</dbReference>
<feature type="domain" description="Inhibitor I9" evidence="14">
    <location>
        <begin position="42"/>
        <end position="94"/>
    </location>
</feature>
<sequence length="735" mass="80593">MNKLLVMQRIIVLLLAGFIFQLPTENVYAEEEKQMVVVYENEKGEKAIQDSSAAVEEQYDHLSAAAISADTETIDELKQDPDIKYVEPDSKIRIADNGESQTSQATALEQWNLASIHAPMAWEDGLTGNGVKIAIMDSGIYPHADLEITGGFSAVDYTTSYEDDEGHGTHVAGIIGAKHDGKGIDGIAPDADLYAVKVLDETGEGYLSDLLKGIDWAITQNMDIINLSMGTADKSDTLEDAVGKAYQAGILLVAASGNEGAGHPVDYPAAYEPVIAVSATDSNNNITSFSSVGDEVEFAAPGADIQSTLPGADYGVMSGTSQATSHVSAMLAILKQQFPADTNAQLRQRLQQYSTDLGQEGRDGLYGYGMIQYPAPESTDELVSDPAEGNSPQDEAEESVPAEELQALADELDMALEELADLFAASGFDLYSYTNMGKIDDIMYQDVNEVSVYVLLENMGLSRDEFDQLLAADDMTLADFENVEELTDYVYRKGSNDFDTYWDQTSSALQEMGISKEEGRKLYDHLESVLGSISDDTIDEIASLNERAKAIGDFESLNDLDEGQREELVSLWYDFIELFQLKAKFYLMDGDEEREVTIEELSQITDIGKQTLLVELYDTKDEFLLDLSVNGEQFDQNLLHAPEVSPEEKKTDGVQNPKLEEPEKEAEEITLTYKTAESVGQESDKDKNQDHPDKEGQRLPDTASPIGNIVAAGLALTAAGVILYARNRRMKYRTK</sequence>
<dbReference type="STRING" id="361279.SAMN05421663_1023"/>
<evidence type="ECO:0000256" key="10">
    <source>
        <dbReference type="PROSITE-ProRule" id="PRU01240"/>
    </source>
</evidence>
<keyword evidence="7 10" id="KW-0378">Hydrolase</keyword>